<organism evidence="2 3">
    <name type="scientific">Cirrhinus mrigala</name>
    <name type="common">Mrigala</name>
    <dbReference type="NCBI Taxonomy" id="683832"/>
    <lineage>
        <taxon>Eukaryota</taxon>
        <taxon>Metazoa</taxon>
        <taxon>Chordata</taxon>
        <taxon>Craniata</taxon>
        <taxon>Vertebrata</taxon>
        <taxon>Euteleostomi</taxon>
        <taxon>Actinopterygii</taxon>
        <taxon>Neopterygii</taxon>
        <taxon>Teleostei</taxon>
        <taxon>Ostariophysi</taxon>
        <taxon>Cypriniformes</taxon>
        <taxon>Cyprinidae</taxon>
        <taxon>Labeoninae</taxon>
        <taxon>Labeonini</taxon>
        <taxon>Cirrhinus</taxon>
    </lineage>
</organism>
<comment type="caution">
    <text evidence="2">The sequence shown here is derived from an EMBL/GenBank/DDBJ whole genome shotgun (WGS) entry which is preliminary data.</text>
</comment>
<dbReference type="AlphaFoldDB" id="A0ABD0R4A3"/>
<feature type="compositionally biased region" description="Basic and acidic residues" evidence="1">
    <location>
        <begin position="79"/>
        <end position="88"/>
    </location>
</feature>
<accession>A0ABD0R4A3</accession>
<evidence type="ECO:0000256" key="1">
    <source>
        <dbReference type="SAM" id="MobiDB-lite"/>
    </source>
</evidence>
<keyword evidence="3" id="KW-1185">Reference proteome</keyword>
<gene>
    <name evidence="2" type="ORF">M9458_011049</name>
</gene>
<sequence length="95" mass="10352">VCGGLRGPAGPQGILERENRPQKLHRERPIRAPTPAQQEHAVGETAEQKKHQTAQSSRTHQSTAPEPVPALRETGAVRTGEEPHEAFRAAHCGIR</sequence>
<name>A0ABD0R4A3_CIRMR</name>
<dbReference type="EMBL" id="JAMKFB020000005">
    <property type="protein sequence ID" value="KAL0192753.1"/>
    <property type="molecule type" value="Genomic_DNA"/>
</dbReference>
<evidence type="ECO:0000313" key="2">
    <source>
        <dbReference type="EMBL" id="KAL0192753.1"/>
    </source>
</evidence>
<feature type="region of interest" description="Disordered" evidence="1">
    <location>
        <begin position="1"/>
        <end position="95"/>
    </location>
</feature>
<evidence type="ECO:0000313" key="3">
    <source>
        <dbReference type="Proteomes" id="UP001529510"/>
    </source>
</evidence>
<feature type="non-terminal residue" evidence="2">
    <location>
        <position position="95"/>
    </location>
</feature>
<reference evidence="2 3" key="1">
    <citation type="submission" date="2024-05" db="EMBL/GenBank/DDBJ databases">
        <title>Genome sequencing and assembly of Indian major carp, Cirrhinus mrigala (Hamilton, 1822).</title>
        <authorList>
            <person name="Mohindra V."/>
            <person name="Chowdhury L.M."/>
            <person name="Lal K."/>
            <person name="Jena J.K."/>
        </authorList>
    </citation>
    <scope>NUCLEOTIDE SEQUENCE [LARGE SCALE GENOMIC DNA]</scope>
    <source>
        <strain evidence="2">CM1030</strain>
        <tissue evidence="2">Blood</tissue>
    </source>
</reference>
<protein>
    <submittedName>
        <fullName evidence="2">Uncharacterized protein</fullName>
    </submittedName>
</protein>
<feature type="non-terminal residue" evidence="2">
    <location>
        <position position="1"/>
    </location>
</feature>
<feature type="compositionally biased region" description="Polar residues" evidence="1">
    <location>
        <begin position="53"/>
        <end position="64"/>
    </location>
</feature>
<proteinExistence type="predicted"/>
<dbReference type="Proteomes" id="UP001529510">
    <property type="component" value="Unassembled WGS sequence"/>
</dbReference>